<dbReference type="SMART" id="SM00028">
    <property type="entry name" value="TPR"/>
    <property type="match status" value="2"/>
</dbReference>
<evidence type="ECO:0000256" key="1">
    <source>
        <dbReference type="PROSITE-ProRule" id="PRU00339"/>
    </source>
</evidence>
<dbReference type="InterPro" id="IPR053137">
    <property type="entry name" value="NLR-like"/>
</dbReference>
<accession>A0A6C1U133</accession>
<dbReference type="Pfam" id="PF13424">
    <property type="entry name" value="TPR_12"/>
    <property type="match status" value="2"/>
</dbReference>
<dbReference type="PROSITE" id="PS50005">
    <property type="entry name" value="TPR"/>
    <property type="match status" value="1"/>
</dbReference>
<dbReference type="PANTHER" id="PTHR46082:SF6">
    <property type="entry name" value="AAA+ ATPASE DOMAIN-CONTAINING PROTEIN-RELATED"/>
    <property type="match status" value="1"/>
</dbReference>
<sequence length="416" mass="48136">MITSRNQKWGDIEVLTLDIFKESIDFIRKALDIKDGSQENEIKNLAETLQHFPLALQQAVAYIKERDIALKNVGLRFEISDYLKRYKEEAKKLLDFKFPEDSNDSYTETTFITWRITINKIKDNAEYGQQAKEILDIIAYIASDNIPVEMFLGLERNREKLGDAIQLLKQYSMINSGEEQNLVNIHRLVQQVIRIELEKQGKNKVVKKTFELLKESFPDDSNKLEDYLKKRELLPHLEAFLSHIDNWLKKNPEDKQKMEKGCLESLLIWMSDGYHDLGNPRRQKELLEQALSIFKKYYGPYNFQVAIALANLGIAYGDLGNHRRQKELLKQALPILEKHYGSDHFQVAIILTNLSNAYGGLGNPQKAKELLERALAIQEEHYGPDHSQVAVILTNLGIIYGNLGNYEEKKELLERA</sequence>
<dbReference type="SUPFAM" id="SSF48452">
    <property type="entry name" value="TPR-like"/>
    <property type="match status" value="2"/>
</dbReference>
<dbReference type="InterPro" id="IPR011990">
    <property type="entry name" value="TPR-like_helical_dom_sf"/>
</dbReference>
<dbReference type="Proteomes" id="UP000218080">
    <property type="component" value="Unassembled WGS sequence"/>
</dbReference>
<feature type="domain" description="DUF7779" evidence="2">
    <location>
        <begin position="128"/>
        <end position="200"/>
    </location>
</feature>
<feature type="repeat" description="TPR" evidence="1">
    <location>
        <begin position="348"/>
        <end position="381"/>
    </location>
</feature>
<dbReference type="EMBL" id="NWVJ02000225">
    <property type="protein sequence ID" value="TVS94395.1"/>
    <property type="molecule type" value="Genomic_DNA"/>
</dbReference>
<proteinExistence type="predicted"/>
<dbReference type="InterPro" id="IPR019734">
    <property type="entry name" value="TPR_rpt"/>
</dbReference>
<dbReference type="PANTHER" id="PTHR46082">
    <property type="entry name" value="ATP/GTP-BINDING PROTEIN-RELATED"/>
    <property type="match status" value="1"/>
</dbReference>
<dbReference type="AlphaFoldDB" id="A0A6C1U133"/>
<organism evidence="3">
    <name type="scientific">Wolbachia pipientis</name>
    <dbReference type="NCBI Taxonomy" id="955"/>
    <lineage>
        <taxon>Bacteria</taxon>
        <taxon>Pseudomonadati</taxon>
        <taxon>Pseudomonadota</taxon>
        <taxon>Alphaproteobacteria</taxon>
        <taxon>Rickettsiales</taxon>
        <taxon>Anaplasmataceae</taxon>
        <taxon>Wolbachieae</taxon>
        <taxon>Wolbachia</taxon>
    </lineage>
</organism>
<dbReference type="Gene3D" id="1.25.40.10">
    <property type="entry name" value="Tetratricopeptide repeat domain"/>
    <property type="match status" value="1"/>
</dbReference>
<gene>
    <name evidence="3" type="ORF">COM42_004090</name>
</gene>
<name>A0A6C1U133_WOLPI</name>
<evidence type="ECO:0000259" key="2">
    <source>
        <dbReference type="Pfam" id="PF25000"/>
    </source>
</evidence>
<comment type="caution">
    <text evidence="3">The sequence shown here is derived from an EMBL/GenBank/DDBJ whole genome shotgun (WGS) entry which is preliminary data.</text>
</comment>
<dbReference type="PROSITE" id="PS50293">
    <property type="entry name" value="TPR_REGION"/>
    <property type="match status" value="1"/>
</dbReference>
<dbReference type="InterPro" id="IPR056681">
    <property type="entry name" value="DUF7779"/>
</dbReference>
<evidence type="ECO:0000313" key="3">
    <source>
        <dbReference type="EMBL" id="TVS94395.1"/>
    </source>
</evidence>
<keyword evidence="1" id="KW-0802">TPR repeat</keyword>
<reference evidence="3" key="1">
    <citation type="submission" date="2019-07" db="EMBL/GenBank/DDBJ databases">
        <title>Genome assemblies of Wolbachia strains wAlbA and wAlbB in wild caught Aedes albopictus specimens.</title>
        <authorList>
            <person name="Kulkarni A."/>
            <person name="Yu W."/>
            <person name="Xue R.-D."/>
            <person name="Ma Y."/>
            <person name="Xu J."/>
        </authorList>
    </citation>
    <scope>NUCLEOTIDE SEQUENCE</scope>
    <source>
        <strain evidence="3">HN2016</strain>
    </source>
</reference>
<dbReference type="Pfam" id="PF25000">
    <property type="entry name" value="DUF7779"/>
    <property type="match status" value="1"/>
</dbReference>
<protein>
    <submittedName>
        <fullName evidence="3">Tetratricopeptide repeat protein</fullName>
    </submittedName>
</protein>
<feature type="non-terminal residue" evidence="3">
    <location>
        <position position="416"/>
    </location>
</feature>